<organism evidence="2 3">
    <name type="scientific">Aspergillus heteromorphus CBS 117.55</name>
    <dbReference type="NCBI Taxonomy" id="1448321"/>
    <lineage>
        <taxon>Eukaryota</taxon>
        <taxon>Fungi</taxon>
        <taxon>Dikarya</taxon>
        <taxon>Ascomycota</taxon>
        <taxon>Pezizomycotina</taxon>
        <taxon>Eurotiomycetes</taxon>
        <taxon>Eurotiomycetidae</taxon>
        <taxon>Eurotiales</taxon>
        <taxon>Aspergillaceae</taxon>
        <taxon>Aspergillus</taxon>
        <taxon>Aspergillus subgen. Circumdati</taxon>
    </lineage>
</organism>
<dbReference type="PROSITE" id="PS51257">
    <property type="entry name" value="PROKAR_LIPOPROTEIN"/>
    <property type="match status" value="1"/>
</dbReference>
<feature type="compositionally biased region" description="Polar residues" evidence="1">
    <location>
        <begin position="170"/>
        <end position="181"/>
    </location>
</feature>
<reference evidence="2 3" key="1">
    <citation type="submission" date="2016-12" db="EMBL/GenBank/DDBJ databases">
        <title>The genomes of Aspergillus section Nigri reveals drivers in fungal speciation.</title>
        <authorList>
            <consortium name="DOE Joint Genome Institute"/>
            <person name="Vesth T.C."/>
            <person name="Nybo J."/>
            <person name="Theobald S."/>
            <person name="Brandl J."/>
            <person name="Frisvad J.C."/>
            <person name="Nielsen K.F."/>
            <person name="Lyhne E.K."/>
            <person name="Kogle M.E."/>
            <person name="Kuo A."/>
            <person name="Riley R."/>
            <person name="Clum A."/>
            <person name="Nolan M."/>
            <person name="Lipzen A."/>
            <person name="Salamov A."/>
            <person name="Henrissat B."/>
            <person name="Wiebenga A."/>
            <person name="De Vries R.P."/>
            <person name="Grigoriev I.V."/>
            <person name="Mortensen U.H."/>
            <person name="Andersen M.R."/>
            <person name="Baker S.E."/>
        </authorList>
    </citation>
    <scope>NUCLEOTIDE SEQUENCE [LARGE SCALE GENOMIC DNA]</scope>
    <source>
        <strain evidence="2 3">CBS 117.55</strain>
    </source>
</reference>
<feature type="region of interest" description="Disordered" evidence="1">
    <location>
        <begin position="155"/>
        <end position="196"/>
    </location>
</feature>
<accession>A0A317VQH6</accession>
<gene>
    <name evidence="2" type="ORF">BO70DRAFT_92035</name>
</gene>
<keyword evidence="3" id="KW-1185">Reference proteome</keyword>
<dbReference type="Proteomes" id="UP000247233">
    <property type="component" value="Unassembled WGS sequence"/>
</dbReference>
<proteinExistence type="predicted"/>
<dbReference type="GeneID" id="37071079"/>
<dbReference type="EMBL" id="MSFL01000020">
    <property type="protein sequence ID" value="PWY76215.1"/>
    <property type="molecule type" value="Genomic_DNA"/>
</dbReference>
<dbReference type="AlphaFoldDB" id="A0A317VQH6"/>
<sequence length="196" mass="21470">MRRLKASRSPSPSVTANPGGGTACLTPWYHQSRPLSITLDSVGGLAAWGCSPTPPARACRVQTCRTVEIHSTMCHSVCTESQCVKIGYDPSTGRLVSIAAVFVLGLRLRLGQERNKEKKKLSYIFQNTKEGPKKLPRKFEECRFAPRWNFNFEHRTSNSEQRTARAPGTGTASRTSPTLAASTDEGGFHSARPYTG</sequence>
<protein>
    <submittedName>
        <fullName evidence="2">Uncharacterized protein</fullName>
    </submittedName>
</protein>
<evidence type="ECO:0000256" key="1">
    <source>
        <dbReference type="SAM" id="MobiDB-lite"/>
    </source>
</evidence>
<name>A0A317VQH6_9EURO</name>
<evidence type="ECO:0000313" key="3">
    <source>
        <dbReference type="Proteomes" id="UP000247233"/>
    </source>
</evidence>
<comment type="caution">
    <text evidence="2">The sequence shown here is derived from an EMBL/GenBank/DDBJ whole genome shotgun (WGS) entry which is preliminary data.</text>
</comment>
<dbReference type="RefSeq" id="XP_025397579.1">
    <property type="nucleotide sequence ID" value="XM_025548842.1"/>
</dbReference>
<evidence type="ECO:0000313" key="2">
    <source>
        <dbReference type="EMBL" id="PWY76215.1"/>
    </source>
</evidence>
<dbReference type="VEuPathDB" id="FungiDB:BO70DRAFT_92035"/>